<evidence type="ECO:0000256" key="4">
    <source>
        <dbReference type="ARBA" id="ARBA00022898"/>
    </source>
</evidence>
<accession>A0AAQ2UDF9</accession>
<dbReference type="CDD" id="cd00609">
    <property type="entry name" value="AAT_like"/>
    <property type="match status" value="1"/>
</dbReference>
<dbReference type="InterPro" id="IPR015422">
    <property type="entry name" value="PyrdxlP-dep_Trfase_small"/>
</dbReference>
<dbReference type="SUPFAM" id="SSF63965">
    <property type="entry name" value="Precorrin-8X methylmutase CbiC/CobH"/>
    <property type="match status" value="1"/>
</dbReference>
<comment type="pathway">
    <text evidence="2">Cofactor biosynthesis; adenosylcobalamin biosynthesis.</text>
</comment>
<dbReference type="SUPFAM" id="SSF53383">
    <property type="entry name" value="PLP-dependent transferases"/>
    <property type="match status" value="1"/>
</dbReference>
<evidence type="ECO:0000259" key="8">
    <source>
        <dbReference type="Pfam" id="PF02570"/>
    </source>
</evidence>
<keyword evidence="4" id="KW-0663">Pyridoxal phosphate</keyword>
<dbReference type="InterPro" id="IPR036588">
    <property type="entry name" value="CobH/CbiC_sf"/>
</dbReference>
<dbReference type="EC" id="4.1.1.81" evidence="9"/>
<feature type="domain" description="Aminotransferase class I/classII large" evidence="7">
    <location>
        <begin position="15"/>
        <end position="338"/>
    </location>
</feature>
<proteinExistence type="predicted"/>
<dbReference type="GO" id="GO:0009236">
    <property type="term" value="P:cobalamin biosynthetic process"/>
    <property type="evidence" value="ECO:0007669"/>
    <property type="project" value="UniProtKB-KW"/>
</dbReference>
<feature type="region of interest" description="Disordered" evidence="6">
    <location>
        <begin position="361"/>
        <end position="380"/>
    </location>
</feature>
<dbReference type="PANTHER" id="PTHR42885">
    <property type="entry name" value="HISTIDINOL-PHOSPHATE AMINOTRANSFERASE-RELATED"/>
    <property type="match status" value="1"/>
</dbReference>
<evidence type="ECO:0000256" key="5">
    <source>
        <dbReference type="ARBA" id="ARBA00023235"/>
    </source>
</evidence>
<dbReference type="Pfam" id="PF00155">
    <property type="entry name" value="Aminotran_1_2"/>
    <property type="match status" value="1"/>
</dbReference>
<keyword evidence="5" id="KW-0413">Isomerase</keyword>
<evidence type="ECO:0000256" key="1">
    <source>
        <dbReference type="ARBA" id="ARBA00001933"/>
    </source>
</evidence>
<evidence type="ECO:0000256" key="2">
    <source>
        <dbReference type="ARBA" id="ARBA00004953"/>
    </source>
</evidence>
<sequence>MQYHGGDIYRNQIRLDFSVNTNPLGMPDSVREALHQAVEEAEHYPDIHAQELANAVAEQLRISEKKLVFGNGASELFHAVLHAVKPSKILIPVPSFLGYEEAAKALDCEVIFYEMKKEEKFCLTERILDALDESISLVFLANPNNPVGNLVEPELIFKIAEKCRQCDITLVLDECFMELTGKEQKYSFLSYLEEFPNVVVVRAFTKLYAIPGVRLGYLVCEQTLAEKIRLQLPEWNLSVFAQRAGVAAIKEQGYVARTVTCIQTQRLFLREELKAAGCIVYDSDADYLLFYSEKKLDELFLQRGILIRDCSNFRGLQSGYYRIAVKSEEQNRIFAEVLREIHGNAQAVECIDRMKEKSEERIDRVKEDSKEQSDRAKRQECADKVGTTAQLVHKTGAVEFVLPGEIEGRSFAIITKELEERGIVIPKEQEPVTKRVIHTSADFGYADTLTFSENAVEIAKHLIRTGADIVTDTNMALSGVNKKVLEAHGGMARCFMADEEVAGEAKERKVTRAVVSMEHAAKLDKPVIFAIGNAPTALIRLYELICDGIYRPAFIIGVPVGFVNVEVAKEMILHTDVPCIVNRGRKGGSNVAAAICNALLYEVRREDAAKKVD</sequence>
<protein>
    <submittedName>
        <fullName evidence="9">Threonine-phosphate decarboxylase</fullName>
        <ecNumber evidence="9">4.1.1.81</ecNumber>
    </submittedName>
</protein>
<dbReference type="GeneID" id="87798598"/>
<dbReference type="InterPro" id="IPR015424">
    <property type="entry name" value="PyrdxlP-dep_Trfase"/>
</dbReference>
<organism evidence="9 10">
    <name type="scientific">Roseburia intestinalis L1-82</name>
    <dbReference type="NCBI Taxonomy" id="536231"/>
    <lineage>
        <taxon>Bacteria</taxon>
        <taxon>Bacillati</taxon>
        <taxon>Bacillota</taxon>
        <taxon>Clostridia</taxon>
        <taxon>Lachnospirales</taxon>
        <taxon>Lachnospiraceae</taxon>
        <taxon>Roseburia</taxon>
    </lineage>
</organism>
<evidence type="ECO:0000256" key="6">
    <source>
        <dbReference type="SAM" id="MobiDB-lite"/>
    </source>
</evidence>
<gene>
    <name evidence="9" type="primary">cobD_3</name>
    <name evidence="9" type="ORF">RIL182_02391</name>
</gene>
<dbReference type="InterPro" id="IPR003722">
    <property type="entry name" value="Cbl_synth_CobH/CbiC"/>
</dbReference>
<dbReference type="EMBL" id="LR027880">
    <property type="protein sequence ID" value="VCV22512.1"/>
    <property type="molecule type" value="Genomic_DNA"/>
</dbReference>
<dbReference type="Gene3D" id="3.40.640.10">
    <property type="entry name" value="Type I PLP-dependent aspartate aminotransferase-like (Major domain)"/>
    <property type="match status" value="1"/>
</dbReference>
<evidence type="ECO:0000313" key="10">
    <source>
        <dbReference type="Proteomes" id="UP000294398"/>
    </source>
</evidence>
<dbReference type="InterPro" id="IPR015421">
    <property type="entry name" value="PyrdxlP-dep_Trfase_major"/>
</dbReference>
<evidence type="ECO:0000256" key="3">
    <source>
        <dbReference type="ARBA" id="ARBA00022573"/>
    </source>
</evidence>
<dbReference type="RefSeq" id="WP_330573265.1">
    <property type="nucleotide sequence ID" value="NZ_LR027880.1"/>
</dbReference>
<dbReference type="GO" id="GO:0016993">
    <property type="term" value="F:precorrin-8X methylmutase activity"/>
    <property type="evidence" value="ECO:0007669"/>
    <property type="project" value="InterPro"/>
</dbReference>
<dbReference type="Gene3D" id="3.90.1150.10">
    <property type="entry name" value="Aspartate Aminotransferase, domain 1"/>
    <property type="match status" value="1"/>
</dbReference>
<dbReference type="GO" id="GO:0048472">
    <property type="term" value="F:threonine-phosphate decarboxylase activity"/>
    <property type="evidence" value="ECO:0007669"/>
    <property type="project" value="UniProtKB-EC"/>
</dbReference>
<keyword evidence="9" id="KW-0456">Lyase</keyword>
<dbReference type="Pfam" id="PF02570">
    <property type="entry name" value="CbiC"/>
    <property type="match status" value="1"/>
</dbReference>
<dbReference type="PANTHER" id="PTHR42885:SF1">
    <property type="entry name" value="THREONINE-PHOSPHATE DECARBOXYLASE"/>
    <property type="match status" value="1"/>
</dbReference>
<dbReference type="Proteomes" id="UP000294398">
    <property type="component" value="Chromosome"/>
</dbReference>
<comment type="cofactor">
    <cofactor evidence="1">
        <name>pyridoxal 5'-phosphate</name>
        <dbReference type="ChEBI" id="CHEBI:597326"/>
    </cofactor>
</comment>
<dbReference type="InterPro" id="IPR004839">
    <property type="entry name" value="Aminotransferase_I/II_large"/>
</dbReference>
<reference evidence="9 10" key="1">
    <citation type="submission" date="2018-09" db="EMBL/GenBank/DDBJ databases">
        <authorList>
            <person name="Petit M.-A."/>
            <person name="Lossouarn J."/>
        </authorList>
    </citation>
    <scope>NUCLEOTIDE SEQUENCE [LARGE SCALE GENOMIC DNA]</scope>
    <source>
        <strain evidence="9 10">L1-82</strain>
    </source>
</reference>
<feature type="domain" description="Cobalamin biosynthesis precorrin-8X methylmutase CobH/CbiC" evidence="8">
    <location>
        <begin position="405"/>
        <end position="601"/>
    </location>
</feature>
<evidence type="ECO:0000313" key="9">
    <source>
        <dbReference type="EMBL" id="VCV22512.1"/>
    </source>
</evidence>
<dbReference type="AlphaFoldDB" id="A0AAQ2UDF9"/>
<keyword evidence="10" id="KW-1185">Reference proteome</keyword>
<keyword evidence="3" id="KW-0169">Cobalamin biosynthesis</keyword>
<dbReference type="Gene3D" id="3.40.50.10230">
    <property type="entry name" value="Cobalamin biosynthesis CobH/CbiC, precorrin-8X methylmutase"/>
    <property type="match status" value="1"/>
</dbReference>
<evidence type="ECO:0000259" key="7">
    <source>
        <dbReference type="Pfam" id="PF00155"/>
    </source>
</evidence>
<dbReference type="GO" id="GO:0030170">
    <property type="term" value="F:pyridoxal phosphate binding"/>
    <property type="evidence" value="ECO:0007669"/>
    <property type="project" value="InterPro"/>
</dbReference>
<name>A0AAQ2UDF9_9FIRM</name>